<dbReference type="EMBL" id="VFPM01000001">
    <property type="protein sequence ID" value="TQM65076.1"/>
    <property type="molecule type" value="Genomic_DNA"/>
</dbReference>
<feature type="domain" description="HTH marR-type" evidence="1">
    <location>
        <begin position="25"/>
        <end position="159"/>
    </location>
</feature>
<proteinExistence type="predicted"/>
<dbReference type="InterPro" id="IPR000835">
    <property type="entry name" value="HTH_MarR-typ"/>
</dbReference>
<dbReference type="Gene3D" id="1.10.10.10">
    <property type="entry name" value="Winged helix-like DNA-binding domain superfamily/Winged helix DNA-binding domain"/>
    <property type="match status" value="1"/>
</dbReference>
<dbReference type="SMART" id="SM00347">
    <property type="entry name" value="HTH_MARR"/>
    <property type="match status" value="1"/>
</dbReference>
<reference evidence="2 3" key="1">
    <citation type="submission" date="2019-06" db="EMBL/GenBank/DDBJ databases">
        <title>Genome sequencing of plant associated microbes to promote plant fitness in Sorghum bicolor and Oryza sativa.</title>
        <authorList>
            <person name="Coleman-Derr D."/>
        </authorList>
    </citation>
    <scope>NUCLEOTIDE SEQUENCE [LARGE SCALE GENOMIC DNA]</scope>
    <source>
        <strain evidence="2 3">KV-663</strain>
    </source>
</reference>
<dbReference type="PANTHER" id="PTHR33164:SF99">
    <property type="entry name" value="MARR FAMILY REGULATORY PROTEIN"/>
    <property type="match status" value="1"/>
</dbReference>
<dbReference type="InterPro" id="IPR039422">
    <property type="entry name" value="MarR/SlyA-like"/>
</dbReference>
<sequence>MLQRQPKGSVHMHASTSADAAGTEELPLGVLLFIPARAMEAATMDGLARAGFTDMTVAQARIAARIDAGGSRITQLAAAAQVTKQTAGFLVEQLERAGYVERVADPTDGRARLVKVAARGYAAREAVLPVLAEVEAQWLAHIGPERMAHLRETLTLLREITDPFLKDRTS</sequence>
<dbReference type="InterPro" id="IPR036388">
    <property type="entry name" value="WH-like_DNA-bd_sf"/>
</dbReference>
<dbReference type="AlphaFoldDB" id="A0A543I3A9"/>
<gene>
    <name evidence="2" type="ORF">FBY41_1461</name>
</gene>
<dbReference type="Proteomes" id="UP000316747">
    <property type="component" value="Unassembled WGS sequence"/>
</dbReference>
<protein>
    <submittedName>
        <fullName evidence="2">DNA-binding MarR family transcriptional regulator</fullName>
    </submittedName>
</protein>
<dbReference type="PANTHER" id="PTHR33164">
    <property type="entry name" value="TRANSCRIPTIONAL REGULATOR, MARR FAMILY"/>
    <property type="match status" value="1"/>
</dbReference>
<dbReference type="SUPFAM" id="SSF46785">
    <property type="entry name" value="Winged helix' DNA-binding domain"/>
    <property type="match status" value="1"/>
</dbReference>
<evidence type="ECO:0000313" key="2">
    <source>
        <dbReference type="EMBL" id="TQM65076.1"/>
    </source>
</evidence>
<accession>A0A543I3A9</accession>
<evidence type="ECO:0000313" key="3">
    <source>
        <dbReference type="Proteomes" id="UP000316747"/>
    </source>
</evidence>
<dbReference type="GO" id="GO:0003700">
    <property type="term" value="F:DNA-binding transcription factor activity"/>
    <property type="evidence" value="ECO:0007669"/>
    <property type="project" value="InterPro"/>
</dbReference>
<comment type="caution">
    <text evidence="2">The sequence shown here is derived from an EMBL/GenBank/DDBJ whole genome shotgun (WGS) entry which is preliminary data.</text>
</comment>
<dbReference type="Pfam" id="PF12802">
    <property type="entry name" value="MarR_2"/>
    <property type="match status" value="1"/>
</dbReference>
<dbReference type="GO" id="GO:0003677">
    <property type="term" value="F:DNA binding"/>
    <property type="evidence" value="ECO:0007669"/>
    <property type="project" value="UniProtKB-KW"/>
</dbReference>
<dbReference type="PROSITE" id="PS50995">
    <property type="entry name" value="HTH_MARR_2"/>
    <property type="match status" value="1"/>
</dbReference>
<keyword evidence="2" id="KW-0238">DNA-binding</keyword>
<organism evidence="2 3">
    <name type="scientific">Humibacillus xanthopallidus</name>
    <dbReference type="NCBI Taxonomy" id="412689"/>
    <lineage>
        <taxon>Bacteria</taxon>
        <taxon>Bacillati</taxon>
        <taxon>Actinomycetota</taxon>
        <taxon>Actinomycetes</taxon>
        <taxon>Micrococcales</taxon>
        <taxon>Intrasporangiaceae</taxon>
        <taxon>Humibacillus</taxon>
    </lineage>
</organism>
<name>A0A543I3A9_9MICO</name>
<keyword evidence="3" id="KW-1185">Reference proteome</keyword>
<dbReference type="GO" id="GO:0006950">
    <property type="term" value="P:response to stress"/>
    <property type="evidence" value="ECO:0007669"/>
    <property type="project" value="TreeGrafter"/>
</dbReference>
<evidence type="ECO:0000259" key="1">
    <source>
        <dbReference type="PROSITE" id="PS50995"/>
    </source>
</evidence>
<dbReference type="InterPro" id="IPR036390">
    <property type="entry name" value="WH_DNA-bd_sf"/>
</dbReference>